<dbReference type="Proteomes" id="UP000305883">
    <property type="component" value="Unassembled WGS sequence"/>
</dbReference>
<evidence type="ECO:0000313" key="2">
    <source>
        <dbReference type="Proteomes" id="UP000305883"/>
    </source>
</evidence>
<accession>A0A4T0WLB0</accession>
<organism evidence="1 2">
    <name type="scientific">Colletotrichum higginsianum</name>
    <dbReference type="NCBI Taxonomy" id="80884"/>
    <lineage>
        <taxon>Eukaryota</taxon>
        <taxon>Fungi</taxon>
        <taxon>Dikarya</taxon>
        <taxon>Ascomycota</taxon>
        <taxon>Pezizomycotina</taxon>
        <taxon>Sordariomycetes</taxon>
        <taxon>Hypocreomycetidae</taxon>
        <taxon>Glomerellales</taxon>
        <taxon>Glomerellaceae</taxon>
        <taxon>Colletotrichum</taxon>
        <taxon>Colletotrichum destructivum species complex</taxon>
    </lineage>
</organism>
<dbReference type="OrthoDB" id="5376498at2759"/>
<gene>
    <name evidence="1" type="ORF">CH35J_001710</name>
</gene>
<name>A0A4T0WLB0_9PEZI</name>
<evidence type="ECO:0000313" key="1">
    <source>
        <dbReference type="EMBL" id="TID07723.1"/>
    </source>
</evidence>
<reference evidence="1 2" key="1">
    <citation type="journal article" date="2019" name="Genome Biol. Evol.">
        <title>Genomic Plasticity Mediated by Transposable Elements in the Plant Pathogenic Fungus Colletotrichum higginsianum.</title>
        <authorList>
            <person name="Tsushima A."/>
            <person name="Gan P."/>
            <person name="Kumakura N."/>
            <person name="Narusaka M."/>
            <person name="Takano Y."/>
            <person name="Narusaka Y."/>
            <person name="Shirasu K."/>
        </authorList>
    </citation>
    <scope>NUCLEOTIDE SEQUENCE [LARGE SCALE GENOMIC DNA]</scope>
    <source>
        <strain evidence="1 2">MAFF305635-RFP</strain>
    </source>
</reference>
<protein>
    <submittedName>
        <fullName evidence="1">Uncharacterized protein</fullName>
    </submittedName>
</protein>
<dbReference type="AlphaFoldDB" id="A0A4T0WLB0"/>
<comment type="caution">
    <text evidence="1">The sequence shown here is derived from an EMBL/GenBank/DDBJ whole genome shotgun (WGS) entry which is preliminary data.</text>
</comment>
<dbReference type="EMBL" id="MWPZ01000001">
    <property type="protein sequence ID" value="TID07723.1"/>
    <property type="molecule type" value="Genomic_DNA"/>
</dbReference>
<proteinExistence type="predicted"/>
<sequence>MQLDDTFLSVRFKYGAHTILMFVDGQQKFSEITTSLLEVLRDRFPNGLTISHTSPETTALPETDVQLAYALPVNATDLTQGWRNIKAGDNDIPVAKGLKDNCVVAFSFDTDEPEFVADIPSLDEEVEDEEGMGSDA</sequence>